<proteinExistence type="predicted"/>
<feature type="coiled-coil region" evidence="1">
    <location>
        <begin position="137"/>
        <end position="239"/>
    </location>
</feature>
<reference evidence="2" key="1">
    <citation type="submission" date="2022-11" db="EMBL/GenBank/DDBJ databases">
        <authorList>
            <person name="Kikuchi T."/>
        </authorList>
    </citation>
    <scope>NUCLEOTIDE SEQUENCE</scope>
    <source>
        <strain evidence="2">PS1010</strain>
    </source>
</reference>
<evidence type="ECO:0000256" key="1">
    <source>
        <dbReference type="SAM" id="Coils"/>
    </source>
</evidence>
<sequence>MSEVMDSLVNDEFEIIEGAEDETNENEAWTMQQTIRIDKISLPPNYVFSPIENHSLAEPLASQKPSFETPILAGSVVAEERKIEENDKRSVASSINNTLHDVSIIPGSESSSIQPESLIHLNLEEAEQALKNSIIYVGELKKRLDIQTLKIEELKNSEKFEVEKLLEEQKEEFKKQMEEFETLKKEEIEILLKEKNEKIEKLMEEFEVLKKEEVEKLLKEQKEEQLKNLTDIQSEYSLKLRESEAIVEELKSQLAATSQCAQIWKENAEKHSYRDEKTIVDRLTEENKMLREKLDFEVAKRIEQTELRKMYENQLKGNAIDVPVSIIAKQLADKNDYALQLEKELMKIREELKNTQKTLDLIKEESTNHEQIVQVLREDQVESTRQLAASQNRIDELERICQQAVASNDNFGSM</sequence>
<dbReference type="AlphaFoldDB" id="A0A9P1ITK1"/>
<comment type="caution">
    <text evidence="2">The sequence shown here is derived from an EMBL/GenBank/DDBJ whole genome shotgun (WGS) entry which is preliminary data.</text>
</comment>
<keyword evidence="3" id="KW-1185">Reference proteome</keyword>
<dbReference type="OrthoDB" id="5823310at2759"/>
<evidence type="ECO:0000313" key="2">
    <source>
        <dbReference type="EMBL" id="CAI5449128.1"/>
    </source>
</evidence>
<keyword evidence="1" id="KW-0175">Coiled coil</keyword>
<evidence type="ECO:0000313" key="3">
    <source>
        <dbReference type="Proteomes" id="UP001152747"/>
    </source>
</evidence>
<organism evidence="2 3">
    <name type="scientific">Caenorhabditis angaria</name>
    <dbReference type="NCBI Taxonomy" id="860376"/>
    <lineage>
        <taxon>Eukaryota</taxon>
        <taxon>Metazoa</taxon>
        <taxon>Ecdysozoa</taxon>
        <taxon>Nematoda</taxon>
        <taxon>Chromadorea</taxon>
        <taxon>Rhabditida</taxon>
        <taxon>Rhabditina</taxon>
        <taxon>Rhabditomorpha</taxon>
        <taxon>Rhabditoidea</taxon>
        <taxon>Rhabditidae</taxon>
        <taxon>Peloderinae</taxon>
        <taxon>Caenorhabditis</taxon>
    </lineage>
</organism>
<protein>
    <submittedName>
        <fullName evidence="2">Uncharacterized protein</fullName>
    </submittedName>
</protein>
<name>A0A9P1ITK1_9PELO</name>
<feature type="coiled-coil region" evidence="1">
    <location>
        <begin position="273"/>
        <end position="300"/>
    </location>
</feature>
<accession>A0A9P1ITK1</accession>
<gene>
    <name evidence="2" type="ORF">CAMP_LOCUS11765</name>
</gene>
<feature type="coiled-coil region" evidence="1">
    <location>
        <begin position="331"/>
        <end position="407"/>
    </location>
</feature>
<dbReference type="EMBL" id="CANHGI010000004">
    <property type="protein sequence ID" value="CAI5449128.1"/>
    <property type="molecule type" value="Genomic_DNA"/>
</dbReference>
<dbReference type="Proteomes" id="UP001152747">
    <property type="component" value="Unassembled WGS sequence"/>
</dbReference>